<dbReference type="Proteomes" id="UP000636709">
    <property type="component" value="Unassembled WGS sequence"/>
</dbReference>
<accession>A0A835F257</accession>
<reference evidence="1" key="1">
    <citation type="submission" date="2020-07" db="EMBL/GenBank/DDBJ databases">
        <title>Genome sequence and genetic diversity analysis of an under-domesticated orphan crop, white fonio (Digitaria exilis).</title>
        <authorList>
            <person name="Bennetzen J.L."/>
            <person name="Chen S."/>
            <person name="Ma X."/>
            <person name="Wang X."/>
            <person name="Yssel A.E.J."/>
            <person name="Chaluvadi S.R."/>
            <person name="Johnson M."/>
            <person name="Gangashetty P."/>
            <person name="Hamidou F."/>
            <person name="Sanogo M.D."/>
            <person name="Zwaenepoel A."/>
            <person name="Wallace J."/>
            <person name="Van De Peer Y."/>
            <person name="Van Deynze A."/>
        </authorList>
    </citation>
    <scope>NUCLEOTIDE SEQUENCE</scope>
    <source>
        <tissue evidence="1">Leaves</tissue>
    </source>
</reference>
<gene>
    <name evidence="1" type="ORF">HU200_020577</name>
</gene>
<sequence>MERISKKRQVWSAILAYLGVHQIPLGHHSLPDGGCNYDTSSLPIKDVDLIVYLISPLASMERVKCKAISGQGRATAAPTCGNQA</sequence>
<organism evidence="1 2">
    <name type="scientific">Digitaria exilis</name>
    <dbReference type="NCBI Taxonomy" id="1010633"/>
    <lineage>
        <taxon>Eukaryota</taxon>
        <taxon>Viridiplantae</taxon>
        <taxon>Streptophyta</taxon>
        <taxon>Embryophyta</taxon>
        <taxon>Tracheophyta</taxon>
        <taxon>Spermatophyta</taxon>
        <taxon>Magnoliopsida</taxon>
        <taxon>Liliopsida</taxon>
        <taxon>Poales</taxon>
        <taxon>Poaceae</taxon>
        <taxon>PACMAD clade</taxon>
        <taxon>Panicoideae</taxon>
        <taxon>Panicodae</taxon>
        <taxon>Paniceae</taxon>
        <taxon>Anthephorinae</taxon>
        <taxon>Digitaria</taxon>
    </lineage>
</organism>
<name>A0A835F257_9POAL</name>
<evidence type="ECO:0000313" key="2">
    <source>
        <dbReference type="Proteomes" id="UP000636709"/>
    </source>
</evidence>
<evidence type="ECO:0000313" key="1">
    <source>
        <dbReference type="EMBL" id="KAF8725997.1"/>
    </source>
</evidence>
<comment type="caution">
    <text evidence="1">The sequence shown here is derived from an EMBL/GenBank/DDBJ whole genome shotgun (WGS) entry which is preliminary data.</text>
</comment>
<protein>
    <submittedName>
        <fullName evidence="1">Uncharacterized protein</fullName>
    </submittedName>
</protein>
<keyword evidence="2" id="KW-1185">Reference proteome</keyword>
<proteinExistence type="predicted"/>
<dbReference type="AlphaFoldDB" id="A0A835F257"/>
<dbReference type="EMBL" id="JACEFO010001653">
    <property type="protein sequence ID" value="KAF8725997.1"/>
    <property type="molecule type" value="Genomic_DNA"/>
</dbReference>